<keyword evidence="3" id="KW-1185">Reference proteome</keyword>
<organism evidence="2 3">
    <name type="scientific">Saitozyma podzolica</name>
    <dbReference type="NCBI Taxonomy" id="1890683"/>
    <lineage>
        <taxon>Eukaryota</taxon>
        <taxon>Fungi</taxon>
        <taxon>Dikarya</taxon>
        <taxon>Basidiomycota</taxon>
        <taxon>Agaricomycotina</taxon>
        <taxon>Tremellomycetes</taxon>
        <taxon>Tremellales</taxon>
        <taxon>Trimorphomycetaceae</taxon>
        <taxon>Saitozyma</taxon>
    </lineage>
</organism>
<feature type="region of interest" description="Disordered" evidence="1">
    <location>
        <begin position="203"/>
        <end position="313"/>
    </location>
</feature>
<evidence type="ECO:0000313" key="2">
    <source>
        <dbReference type="EMBL" id="RSH88919.1"/>
    </source>
</evidence>
<dbReference type="AlphaFoldDB" id="A0A427YCM0"/>
<feature type="region of interest" description="Disordered" evidence="1">
    <location>
        <begin position="1"/>
        <end position="87"/>
    </location>
</feature>
<dbReference type="Proteomes" id="UP000279259">
    <property type="component" value="Unassembled WGS sequence"/>
</dbReference>
<feature type="region of interest" description="Disordered" evidence="1">
    <location>
        <begin position="122"/>
        <end position="162"/>
    </location>
</feature>
<sequence>MSGFPGNTPGQTPFYARSVSSNGSTNPLATGLQMPNPYGTSATPSPGQTQPQNFGSPHLQQLTDFHQRQQAMLAQHQRSTTAAPTSLQHIPPQLQQAVQQHQYRAAQQQAALQQLMQAQAVNGSPRMQQQGGISPQSIQLGTSPTLASQLQQAQPSPRPAQPIQQVQQNFLASLASATPSAPSTPTPQPQASRPVSIPVSQAFTPPAASASRPLVPPQAQAQPKPESVRPATTPAPAPASAPAPAPAATTPSAPTPEAKPKRPKKKKKEDKAAIQTVYFAGIEPTTREETPVPEVREEKRERDDAGEGRRRGVGMRGTMRNEVARLMYAAGDAEEPAIDSVDYMEDLLVEFLSDLVMSACPSNPIEPAVSPSTGPLTPAIIRHRLDQPALRKYLNRFDYMTYMSSTLAEARRVDMPSNEDLVKAVGKEYLGLDAEGGDVHAVKKRRGRPPGGTRRSMCVKAEGEPGVPKERKKPGPAKGWKTDPEARERARLRKEERRAKGPGHRSSGGIKLE</sequence>
<dbReference type="InterPro" id="IPR009072">
    <property type="entry name" value="Histone-fold"/>
</dbReference>
<feature type="compositionally biased region" description="Basic and acidic residues" evidence="1">
    <location>
        <begin position="285"/>
        <end position="310"/>
    </location>
</feature>
<dbReference type="OrthoDB" id="10266074at2759"/>
<accession>A0A427YCM0</accession>
<proteinExistence type="predicted"/>
<feature type="compositionally biased region" description="Polar residues" evidence="1">
    <location>
        <begin position="38"/>
        <end position="87"/>
    </location>
</feature>
<evidence type="ECO:0000313" key="3">
    <source>
        <dbReference type="Proteomes" id="UP000279259"/>
    </source>
</evidence>
<feature type="compositionally biased region" description="Low complexity" evidence="1">
    <location>
        <begin position="128"/>
        <end position="162"/>
    </location>
</feature>
<dbReference type="GO" id="GO:0046982">
    <property type="term" value="F:protein heterodimerization activity"/>
    <property type="evidence" value="ECO:0007669"/>
    <property type="project" value="InterPro"/>
</dbReference>
<dbReference type="EMBL" id="RSCD01000015">
    <property type="protein sequence ID" value="RSH88919.1"/>
    <property type="molecule type" value="Genomic_DNA"/>
</dbReference>
<evidence type="ECO:0000256" key="1">
    <source>
        <dbReference type="SAM" id="MobiDB-lite"/>
    </source>
</evidence>
<dbReference type="Gene3D" id="1.10.20.10">
    <property type="entry name" value="Histone, subunit A"/>
    <property type="match status" value="1"/>
</dbReference>
<feature type="compositionally biased region" description="Polar residues" evidence="1">
    <location>
        <begin position="18"/>
        <end position="28"/>
    </location>
</feature>
<reference evidence="2 3" key="1">
    <citation type="submission" date="2018-11" db="EMBL/GenBank/DDBJ databases">
        <title>Genome sequence of Saitozyma podzolica DSM 27192.</title>
        <authorList>
            <person name="Aliyu H."/>
            <person name="Gorte O."/>
            <person name="Ochsenreither K."/>
        </authorList>
    </citation>
    <scope>NUCLEOTIDE SEQUENCE [LARGE SCALE GENOMIC DNA]</scope>
    <source>
        <strain evidence="2 3">DSM 27192</strain>
    </source>
</reference>
<feature type="compositionally biased region" description="Low complexity" evidence="1">
    <location>
        <begin position="246"/>
        <end position="256"/>
    </location>
</feature>
<protein>
    <submittedName>
        <fullName evidence="2">Uncharacterized protein</fullName>
    </submittedName>
</protein>
<feature type="compositionally biased region" description="Basic and acidic residues" evidence="1">
    <location>
        <begin position="480"/>
        <end position="499"/>
    </location>
</feature>
<feature type="compositionally biased region" description="Pro residues" evidence="1">
    <location>
        <begin position="233"/>
        <end position="245"/>
    </location>
</feature>
<gene>
    <name evidence="2" type="ORF">EHS25_002581</name>
</gene>
<dbReference type="SUPFAM" id="SSF47113">
    <property type="entry name" value="Histone-fold"/>
    <property type="match status" value="1"/>
</dbReference>
<dbReference type="STRING" id="1890683.A0A427YCM0"/>
<comment type="caution">
    <text evidence="2">The sequence shown here is derived from an EMBL/GenBank/DDBJ whole genome shotgun (WGS) entry which is preliminary data.</text>
</comment>
<feature type="region of interest" description="Disordered" evidence="1">
    <location>
        <begin position="440"/>
        <end position="513"/>
    </location>
</feature>
<name>A0A427YCM0_9TREE</name>